<evidence type="ECO:0000313" key="3">
    <source>
        <dbReference type="Proteomes" id="UP000759273"/>
    </source>
</evidence>
<evidence type="ECO:0000256" key="1">
    <source>
        <dbReference type="SAM" id="Phobius"/>
    </source>
</evidence>
<dbReference type="Proteomes" id="UP000759273">
    <property type="component" value="Unassembled WGS sequence"/>
</dbReference>
<gene>
    <name evidence="2" type="ORF">KHY36_02000</name>
</gene>
<organism evidence="2 3">
    <name type="scientific">Subdoligranulum variabile</name>
    <dbReference type="NCBI Taxonomy" id="214851"/>
    <lineage>
        <taxon>Bacteria</taxon>
        <taxon>Bacillati</taxon>
        <taxon>Bacillota</taxon>
        <taxon>Clostridia</taxon>
        <taxon>Eubacteriales</taxon>
        <taxon>Oscillospiraceae</taxon>
        <taxon>Subdoligranulum</taxon>
    </lineage>
</organism>
<dbReference type="AlphaFoldDB" id="A0A943D816"/>
<comment type="caution">
    <text evidence="2">The sequence shown here is derived from an EMBL/GenBank/DDBJ whole genome shotgun (WGS) entry which is preliminary data.</text>
</comment>
<reference evidence="2" key="1">
    <citation type="submission" date="2021-02" db="EMBL/GenBank/DDBJ databases">
        <title>Infant gut strain persistence is associated with maternal origin, phylogeny, and functional potential including surface adhesion and iron acquisition.</title>
        <authorList>
            <person name="Lou Y.C."/>
        </authorList>
    </citation>
    <scope>NUCLEOTIDE SEQUENCE</scope>
    <source>
        <strain evidence="2">L3_101_000M1_dasL3_101_000M1_concoct_87</strain>
    </source>
</reference>
<keyword evidence="1" id="KW-1133">Transmembrane helix</keyword>
<protein>
    <submittedName>
        <fullName evidence="2">Uncharacterized protein</fullName>
    </submittedName>
</protein>
<proteinExistence type="predicted"/>
<dbReference type="EMBL" id="JAGZGG010000003">
    <property type="protein sequence ID" value="MBS5331286.1"/>
    <property type="molecule type" value="Genomic_DNA"/>
</dbReference>
<name>A0A943D816_9FIRM</name>
<sequence length="97" mass="11004">MTEWGVVGVIVVLLGLLGTVTAPMIRLNTTLTKLNDKFDTLDERMTDVSASNHASHRRLWEHEEMQDSKLHDHETRIQILEHGPGCPANHSTKEEYT</sequence>
<accession>A0A943D816</accession>
<evidence type="ECO:0000313" key="2">
    <source>
        <dbReference type="EMBL" id="MBS5331286.1"/>
    </source>
</evidence>
<keyword evidence="1" id="KW-0812">Transmembrane</keyword>
<keyword evidence="1" id="KW-0472">Membrane</keyword>
<feature type="transmembrane region" description="Helical" evidence="1">
    <location>
        <begin position="6"/>
        <end position="25"/>
    </location>
</feature>